<evidence type="ECO:0000256" key="11">
    <source>
        <dbReference type="PIRSR" id="PIRSR602117-1"/>
    </source>
</evidence>
<feature type="binding site" evidence="11">
    <location>
        <position position="104"/>
    </location>
    <ligand>
        <name>Zn(2+)</name>
        <dbReference type="ChEBI" id="CHEBI:29105"/>
    </ligand>
</feature>
<dbReference type="EMBL" id="ABJB010229717">
    <property type="status" value="NOT_ANNOTATED_CDS"/>
    <property type="molecule type" value="Genomic_DNA"/>
</dbReference>
<dbReference type="EMBL" id="ABJB010115713">
    <property type="status" value="NOT_ANNOTATED_CDS"/>
    <property type="molecule type" value="Genomic_DNA"/>
</dbReference>
<dbReference type="PANTHER" id="PTHR11447:SF16">
    <property type="entry name" value="P53 PROTEIN LONG FORM VARIANT 1"/>
    <property type="match status" value="1"/>
</dbReference>
<dbReference type="EMBL" id="ABJB010809520">
    <property type="status" value="NOT_ANNOTATED_CDS"/>
    <property type="molecule type" value="Genomic_DNA"/>
</dbReference>
<dbReference type="VEuPathDB" id="VectorBase:ISCP_009843"/>
<dbReference type="VEuPathDB" id="VectorBase:ISCP_014076"/>
<evidence type="ECO:0000256" key="6">
    <source>
        <dbReference type="ARBA" id="ARBA00023015"/>
    </source>
</evidence>
<evidence type="ECO:0000256" key="1">
    <source>
        <dbReference type="ARBA" id="ARBA00004123"/>
    </source>
</evidence>
<dbReference type="SUPFAM" id="SSF49417">
    <property type="entry name" value="p53-like transcription factors"/>
    <property type="match status" value="2"/>
</dbReference>
<feature type="compositionally biased region" description="Low complexity" evidence="12">
    <location>
        <begin position="420"/>
        <end position="432"/>
    </location>
</feature>
<dbReference type="VEuPathDB" id="VectorBase:ISCI012889"/>
<dbReference type="GO" id="GO:0000981">
    <property type="term" value="F:DNA-binding transcription factor activity, RNA polymerase II-specific"/>
    <property type="evidence" value="ECO:0000318"/>
    <property type="project" value="GO_Central"/>
</dbReference>
<dbReference type="GO" id="GO:0046872">
    <property type="term" value="F:metal ion binding"/>
    <property type="evidence" value="ECO:0007669"/>
    <property type="project" value="UniProtKB-KW"/>
</dbReference>
<feature type="domain" description="p53 DNA-binding" evidence="13">
    <location>
        <begin position="1"/>
        <end position="155"/>
    </location>
</feature>
<dbReference type="EnsemblMetazoa" id="ISCW012889-RA">
    <property type="protein sequence ID" value="ISCW012889-PA"/>
    <property type="gene ID" value="ISCW012889"/>
</dbReference>
<dbReference type="EMBL" id="ABJB010570346">
    <property type="status" value="NOT_ANNOTATED_CDS"/>
    <property type="molecule type" value="Genomic_DNA"/>
</dbReference>
<dbReference type="Proteomes" id="UP000001555">
    <property type="component" value="Unassembled WGS sequence"/>
</dbReference>
<evidence type="ECO:0000256" key="4">
    <source>
        <dbReference type="ARBA" id="ARBA00022723"/>
    </source>
</evidence>
<evidence type="ECO:0000256" key="12">
    <source>
        <dbReference type="SAM" id="MobiDB-lite"/>
    </source>
</evidence>
<comment type="subcellular location">
    <subcellularLocation>
        <location evidence="1">Nucleus</location>
    </subcellularLocation>
</comment>
<dbReference type="InterPro" id="IPR002117">
    <property type="entry name" value="p53_tumour_suppressor"/>
</dbReference>
<reference evidence="15" key="2">
    <citation type="submission" date="2020-05" db="UniProtKB">
        <authorList>
            <consortium name="EnsemblMetazoa"/>
        </authorList>
    </citation>
    <scope>IDENTIFICATION</scope>
    <source>
        <strain evidence="15">wikel</strain>
    </source>
</reference>
<sequence>MNVVCPFHVHMDKVPPLGTTLRVMAVYANPNDVRSVVKRCLIHMDPYNATNSKSIIPAVHVIRCESPCAAYKEDPTTGRHSVVIEYNNPEAGMGYRVYHYRFMCLSSCSSGEGMNRRPIKIIFTLEHGNCVLGRLSMDVKICRCPGRDRRNEDKSRLPPTSSTDQAKGQKKRKPNGKSTGIEVPPKTKKLSPSDTENDQQDIFQLQCSSRAIFDALRPIRDALEFYSTQHVDGRCCPDLSSTIEISEYFANEVAAEAFMPTHTPFRYDESLKKLFVKLDMACPFRVHLKREPPIGTTVRVMAVFSQPNDAMKPVKRCIRHMDLTDATNQTGTTCSTIHLRFMCLNSCTGGDGMNRRPIKAVFTLEHGDVVLGRLSMDVKVCACPTRDRRNEDKARLKLDVPTGVPDLSVEATTTSAPGDSTASANTAACAQAESRKRGTVNVEQ</sequence>
<dbReference type="InterPro" id="IPR008967">
    <property type="entry name" value="p53-like_TF_DNA-bd_sf"/>
</dbReference>
<keyword evidence="8" id="KW-0010">Activator</keyword>
<proteinExistence type="inferred from homology"/>
<dbReference type="GO" id="GO:0000785">
    <property type="term" value="C:chromatin"/>
    <property type="evidence" value="ECO:0000318"/>
    <property type="project" value="GO_Central"/>
</dbReference>
<dbReference type="EMBL" id="ABJB010461668">
    <property type="status" value="NOT_ANNOTATED_CDS"/>
    <property type="molecule type" value="Genomic_DNA"/>
</dbReference>
<protein>
    <submittedName>
        <fullName evidence="14 15">Cellular tumor antigen P53, putative</fullName>
    </submittedName>
</protein>
<organism>
    <name type="scientific">Ixodes scapularis</name>
    <name type="common">Black-legged tick</name>
    <name type="synonym">Deer tick</name>
    <dbReference type="NCBI Taxonomy" id="6945"/>
    <lineage>
        <taxon>Eukaryota</taxon>
        <taxon>Metazoa</taxon>
        <taxon>Ecdysozoa</taxon>
        <taxon>Arthropoda</taxon>
        <taxon>Chelicerata</taxon>
        <taxon>Arachnida</taxon>
        <taxon>Acari</taxon>
        <taxon>Parasitiformes</taxon>
        <taxon>Ixodida</taxon>
        <taxon>Ixodoidea</taxon>
        <taxon>Ixodidae</taxon>
        <taxon>Ixodinae</taxon>
        <taxon>Ixodes</taxon>
    </lineage>
</organism>
<dbReference type="InParanoid" id="B7QF52"/>
<keyword evidence="4 11" id="KW-0479">Metal-binding</keyword>
<dbReference type="GO" id="GO:0005634">
    <property type="term" value="C:nucleus"/>
    <property type="evidence" value="ECO:0000318"/>
    <property type="project" value="GO_Central"/>
</dbReference>
<feature type="binding site" evidence="11">
    <location>
        <position position="40"/>
    </location>
    <ligand>
        <name>Zn(2+)</name>
        <dbReference type="ChEBI" id="CHEBI:29105"/>
    </ligand>
</feature>
<evidence type="ECO:0000256" key="9">
    <source>
        <dbReference type="ARBA" id="ARBA00023163"/>
    </source>
</evidence>
<evidence type="ECO:0000313" key="15">
    <source>
        <dbReference type="EnsemblMetazoa" id="ISCW012889-PA"/>
    </source>
</evidence>
<keyword evidence="3" id="KW-0053">Apoptosis</keyword>
<evidence type="ECO:0000259" key="13">
    <source>
        <dbReference type="Pfam" id="PF00870"/>
    </source>
</evidence>
<dbReference type="PANTHER" id="PTHR11447">
    <property type="entry name" value="CELLULAR TUMOR ANTIGEN P53"/>
    <property type="match status" value="1"/>
</dbReference>
<dbReference type="EMBL" id="ABJB010863060">
    <property type="status" value="NOT_ANNOTATED_CDS"/>
    <property type="molecule type" value="Genomic_DNA"/>
</dbReference>
<keyword evidence="5 11" id="KW-0862">Zinc</keyword>
<dbReference type="GO" id="GO:0042981">
    <property type="term" value="P:regulation of apoptotic process"/>
    <property type="evidence" value="ECO:0000318"/>
    <property type="project" value="GO_Central"/>
</dbReference>
<dbReference type="HOGENOM" id="CLU_617195_0_0_1"/>
<dbReference type="GO" id="GO:0042771">
    <property type="term" value="P:intrinsic apoptotic signaling pathway in response to DNA damage by p53 class mediator"/>
    <property type="evidence" value="ECO:0000318"/>
    <property type="project" value="GO_Central"/>
</dbReference>
<dbReference type="EMBL" id="DS923981">
    <property type="protein sequence ID" value="EEC17474.1"/>
    <property type="molecule type" value="Genomic_DNA"/>
</dbReference>
<feature type="region of interest" description="Disordered" evidence="12">
    <location>
        <begin position="405"/>
        <end position="444"/>
    </location>
</feature>
<feature type="binding site" evidence="11">
    <location>
        <position position="43"/>
    </location>
    <ligand>
        <name>Zn(2+)</name>
        <dbReference type="ChEBI" id="CHEBI:29105"/>
    </ligand>
</feature>
<evidence type="ECO:0000256" key="2">
    <source>
        <dbReference type="ARBA" id="ARBA00006167"/>
    </source>
</evidence>
<dbReference type="InterPro" id="IPR011615">
    <property type="entry name" value="p53_DNA-bd"/>
</dbReference>
<dbReference type="Pfam" id="PF00870">
    <property type="entry name" value="P53"/>
    <property type="match status" value="2"/>
</dbReference>
<reference evidence="14 16" key="1">
    <citation type="submission" date="2008-03" db="EMBL/GenBank/DDBJ databases">
        <title>Annotation of Ixodes scapularis.</title>
        <authorList>
            <consortium name="Ixodes scapularis Genome Project Consortium"/>
            <person name="Caler E."/>
            <person name="Hannick L.I."/>
            <person name="Bidwell S."/>
            <person name="Joardar V."/>
            <person name="Thiagarajan M."/>
            <person name="Amedeo P."/>
            <person name="Galinsky K.J."/>
            <person name="Schobel S."/>
            <person name="Inman J."/>
            <person name="Hostetler J."/>
            <person name="Miller J."/>
            <person name="Hammond M."/>
            <person name="Megy K."/>
            <person name="Lawson D."/>
            <person name="Kodira C."/>
            <person name="Sutton G."/>
            <person name="Meyer J."/>
            <person name="Hill C.A."/>
            <person name="Birren B."/>
            <person name="Nene V."/>
            <person name="Collins F."/>
            <person name="Alarcon-Chaidez F."/>
            <person name="Wikel S."/>
            <person name="Strausberg R."/>
        </authorList>
    </citation>
    <scope>NUCLEOTIDE SEQUENCE [LARGE SCALE GENOMIC DNA]</scope>
    <source>
        <strain evidence="16">Wikel</strain>
        <strain evidence="14">Wikel colony</strain>
    </source>
</reference>
<feature type="domain" description="p53 DNA-binding" evidence="13">
    <location>
        <begin position="329"/>
        <end position="394"/>
    </location>
</feature>
<feature type="binding site" evidence="11">
    <location>
        <position position="108"/>
    </location>
    <ligand>
        <name>Zn(2+)</name>
        <dbReference type="ChEBI" id="CHEBI:29105"/>
    </ligand>
</feature>
<keyword evidence="6" id="KW-0805">Transcription regulation</keyword>
<dbReference type="EMBL" id="ABJB010344197">
    <property type="status" value="NOT_ANNOTATED_CDS"/>
    <property type="molecule type" value="Genomic_DNA"/>
</dbReference>
<accession>B7QF52</accession>
<keyword evidence="10" id="KW-0539">Nucleus</keyword>
<keyword evidence="16" id="KW-1185">Reference proteome</keyword>
<dbReference type="PRINTS" id="PR00386">
    <property type="entry name" value="P53SUPPRESSR"/>
</dbReference>
<dbReference type="InterPro" id="IPR012346">
    <property type="entry name" value="p53/RUNT-type_TF_DNA-bd_sf"/>
</dbReference>
<dbReference type="OrthoDB" id="6483937at2759"/>
<keyword evidence="9" id="KW-0804">Transcription</keyword>
<dbReference type="Gene3D" id="2.60.40.720">
    <property type="match status" value="3"/>
</dbReference>
<evidence type="ECO:0000256" key="3">
    <source>
        <dbReference type="ARBA" id="ARBA00022703"/>
    </source>
</evidence>
<evidence type="ECO:0000256" key="8">
    <source>
        <dbReference type="ARBA" id="ARBA00023159"/>
    </source>
</evidence>
<dbReference type="EMBL" id="ABJB010617770">
    <property type="status" value="NOT_ANNOTATED_CDS"/>
    <property type="molecule type" value="Genomic_DNA"/>
</dbReference>
<dbReference type="EMBL" id="ABJB010769292">
    <property type="status" value="NOT_ANNOTATED_CDS"/>
    <property type="molecule type" value="Genomic_DNA"/>
</dbReference>
<evidence type="ECO:0000256" key="10">
    <source>
        <dbReference type="ARBA" id="ARBA00023242"/>
    </source>
</evidence>
<dbReference type="VEuPathDB" id="VectorBase:ISCW012889"/>
<dbReference type="GO" id="GO:0045944">
    <property type="term" value="P:positive regulation of transcription by RNA polymerase II"/>
    <property type="evidence" value="ECO:0000318"/>
    <property type="project" value="GO_Central"/>
</dbReference>
<evidence type="ECO:0000313" key="14">
    <source>
        <dbReference type="EMBL" id="EEC17474.1"/>
    </source>
</evidence>
<gene>
    <name evidence="14" type="ORF">IscW_ISCW012889</name>
</gene>
<dbReference type="STRING" id="6945.B7QF52"/>
<dbReference type="CDD" id="cd08367">
    <property type="entry name" value="P53"/>
    <property type="match status" value="1"/>
</dbReference>
<comment type="cofactor">
    <cofactor evidence="11">
        <name>Zn(2+)</name>
        <dbReference type="ChEBI" id="CHEBI:29105"/>
    </cofactor>
    <text evidence="11">Binds 1 zinc ion per subunit.</text>
</comment>
<dbReference type="SMR" id="B7QF52"/>
<dbReference type="AlphaFoldDB" id="B7QF52"/>
<name>B7QF52_IXOSC</name>
<dbReference type="PaxDb" id="6945-B7QF52"/>
<dbReference type="EMBL" id="ABJB010893934">
    <property type="status" value="NOT_ANNOTATED_CDS"/>
    <property type="molecule type" value="Genomic_DNA"/>
</dbReference>
<keyword evidence="7" id="KW-0238">DNA-binding</keyword>
<evidence type="ECO:0000256" key="7">
    <source>
        <dbReference type="ARBA" id="ARBA00023125"/>
    </source>
</evidence>
<evidence type="ECO:0000313" key="16">
    <source>
        <dbReference type="Proteomes" id="UP000001555"/>
    </source>
</evidence>
<comment type="similarity">
    <text evidence="2">Belongs to the p53 family.</text>
</comment>
<dbReference type="GO" id="GO:0000978">
    <property type="term" value="F:RNA polymerase II cis-regulatory region sequence-specific DNA binding"/>
    <property type="evidence" value="ECO:0000318"/>
    <property type="project" value="GO_Central"/>
</dbReference>
<dbReference type="GO" id="GO:1990841">
    <property type="term" value="F:promoter-specific chromatin binding"/>
    <property type="evidence" value="ECO:0000318"/>
    <property type="project" value="GO_Central"/>
</dbReference>
<evidence type="ECO:0000256" key="5">
    <source>
        <dbReference type="ARBA" id="ARBA00022833"/>
    </source>
</evidence>
<feature type="region of interest" description="Disordered" evidence="12">
    <location>
        <begin position="149"/>
        <end position="196"/>
    </location>
</feature>